<feature type="compositionally biased region" description="Acidic residues" evidence="2">
    <location>
        <begin position="833"/>
        <end position="865"/>
    </location>
</feature>
<dbReference type="SUPFAM" id="SSF68906">
    <property type="entry name" value="SAP domain"/>
    <property type="match status" value="1"/>
</dbReference>
<evidence type="ECO:0000256" key="1">
    <source>
        <dbReference type="ARBA" id="ARBA00022737"/>
    </source>
</evidence>
<feature type="region of interest" description="Disordered" evidence="2">
    <location>
        <begin position="822"/>
        <end position="865"/>
    </location>
</feature>
<dbReference type="InterPro" id="IPR036361">
    <property type="entry name" value="SAP_dom_sf"/>
</dbReference>
<feature type="domain" description="SAP" evidence="3">
    <location>
        <begin position="727"/>
        <end position="761"/>
    </location>
</feature>
<dbReference type="Proteomes" id="UP000077202">
    <property type="component" value="Unassembled WGS sequence"/>
</dbReference>
<comment type="caution">
    <text evidence="4">The sequence shown here is derived from an EMBL/GenBank/DDBJ whole genome shotgun (WGS) entry which is preliminary data.</text>
</comment>
<evidence type="ECO:0000256" key="2">
    <source>
        <dbReference type="SAM" id="MobiDB-lite"/>
    </source>
</evidence>
<dbReference type="EMBL" id="LVLJ01002190">
    <property type="protein sequence ID" value="OAE26363.1"/>
    <property type="molecule type" value="Genomic_DNA"/>
</dbReference>
<keyword evidence="1" id="KW-0677">Repeat</keyword>
<evidence type="ECO:0000313" key="4">
    <source>
        <dbReference type="EMBL" id="OAE26363.1"/>
    </source>
</evidence>
<dbReference type="PANTHER" id="PTHR47447">
    <property type="entry name" value="OS03G0856100 PROTEIN"/>
    <property type="match status" value="1"/>
</dbReference>
<sequence>MACASAQAVRPLAGVSPCCSSRRGAVQLARRSGSSLKVGGSSLWLPRRLGRSDLVCSPRKPRWNTRMNYGSSMCFYYVAQSQISEAESRKLPSGRKGKIGGLEDSEIRNSPSNGLALPDFEDDGITQTEDSDARKRKAKGSSKLKGLQNGVTGSNSSERRGRKKSVRDENEDNVENLESAHTSEEYFSDEGESDLEADHLSSSSTSHEDENYDSNLESEDEGEEEDAVDESRKGNHELFTQGGRTQVLDLFTRERLAVGQESDLRLMFLESIMERARSGDVDGVEEALAELEIAGIRAGPHAYHGLIVAYTRAKDSEGAVQALRREVGAGEKPLPETFVAMARLFGSQGQALRGTEILGAMEKLNLDPRVAWLVLVEELHKAGLLAEANEIFLKGADGGMKGTVPLYNLLIEENAKVGDHGNAINIMRALEYAGFQPTTFHYNCLLMCQANANVPDVAASTFEEMLYGEDIVKPDTESYNWLFQSHIRHNYGDRCQEVIDLLGEMIEDHKRVQPNMRTYALLIECFTKYNVANEAVRHFRALSRLPGGLKYLHNEGSNGDPLSLYLRSLCLEGRALDLLEALEAMVKDSQPIPSRAMIVNKKGRTLISSWIEPVGAEVDLGYDVDYIARYVAEGGESGTRKRWSDSDARSEDSEGFAFSAPMETSFKQHCIQMRRRYTLKLIRKLRAEGVHALGPGATDADVVRIMARLRKETIGELVFQPKKPKAASKMLVSELKEELDAQGLPTDGTRPVLYQRVQKARRINRARGRPLWVPPTEDEVEEQVEEDTSDIFMERLNLKNDNTEFWRKRLTGEDEHIELLQISGTSSGFTVETDIEDGEEDDDEDDEEVEEENEEIEDLVDDGGEEDELEAPELLALQLLKKKADLAAEEKVHDEQEVKEGEWLGLTFEQKVAKLRNEKYLDPAELYTIADAWGWTWEKDIRAKEPERWSQELEVQLGMQMMQRVLDLGGAPTIADCAMLVRAAMRIPWPEAIVSLIQQTHKLDITFGSKLYNEAVQLCITLGEKDAAIAIITDMEEVARLAPGIAENPMLDALMVHNVLTLQGTCAPPDASTRRRRDNDDVNANWHLKFVMVVQKRICLEPVSSRLARGVYVATNKRHHRPKAASQWSKSESIFIPEAAIGGDFRVSKCSASMVVSATSSWISGEGV</sequence>
<feature type="compositionally biased region" description="Acidic residues" evidence="2">
    <location>
        <begin position="186"/>
        <end position="195"/>
    </location>
</feature>
<keyword evidence="5" id="KW-1185">Reference proteome</keyword>
<name>A0A176W175_MARPO</name>
<accession>A0A176W175</accession>
<dbReference type="InterPro" id="IPR003034">
    <property type="entry name" value="SAP_dom"/>
</dbReference>
<reference evidence="4" key="1">
    <citation type="submission" date="2016-03" db="EMBL/GenBank/DDBJ databases">
        <title>Mechanisms controlling the formation of the plant cell surface in tip-growing cells are functionally conserved among land plants.</title>
        <authorList>
            <person name="Honkanen S."/>
            <person name="Jones V.A."/>
            <person name="Morieri G."/>
            <person name="Champion C."/>
            <person name="Hetherington A.J."/>
            <person name="Kelly S."/>
            <person name="Saint-Marcoux D."/>
            <person name="Proust H."/>
            <person name="Prescott H."/>
            <person name="Dolan L."/>
        </authorList>
    </citation>
    <scope>NUCLEOTIDE SEQUENCE [LARGE SCALE GENOMIC DNA]</scope>
    <source>
        <tissue evidence="4">Whole gametophyte</tissue>
    </source>
</reference>
<protein>
    <recommendedName>
        <fullName evidence="3">SAP domain-containing protein</fullName>
    </recommendedName>
</protein>
<gene>
    <name evidence="4" type="ORF">AXG93_4324s1300</name>
</gene>
<dbReference type="InterPro" id="IPR011990">
    <property type="entry name" value="TPR-like_helical_dom_sf"/>
</dbReference>
<proteinExistence type="predicted"/>
<dbReference type="PROSITE" id="PS50800">
    <property type="entry name" value="SAP"/>
    <property type="match status" value="1"/>
</dbReference>
<dbReference type="AlphaFoldDB" id="A0A176W175"/>
<evidence type="ECO:0000313" key="5">
    <source>
        <dbReference type="Proteomes" id="UP000077202"/>
    </source>
</evidence>
<organism evidence="4 5">
    <name type="scientific">Marchantia polymorpha subsp. ruderalis</name>
    <dbReference type="NCBI Taxonomy" id="1480154"/>
    <lineage>
        <taxon>Eukaryota</taxon>
        <taxon>Viridiplantae</taxon>
        <taxon>Streptophyta</taxon>
        <taxon>Embryophyta</taxon>
        <taxon>Marchantiophyta</taxon>
        <taxon>Marchantiopsida</taxon>
        <taxon>Marchantiidae</taxon>
        <taxon>Marchantiales</taxon>
        <taxon>Marchantiaceae</taxon>
        <taxon>Marchantia</taxon>
    </lineage>
</organism>
<dbReference type="Gene3D" id="1.25.40.10">
    <property type="entry name" value="Tetratricopeptide repeat domain"/>
    <property type="match status" value="2"/>
</dbReference>
<dbReference type="SMART" id="SM00513">
    <property type="entry name" value="SAP"/>
    <property type="match status" value="1"/>
</dbReference>
<dbReference type="Pfam" id="PF02037">
    <property type="entry name" value="SAP"/>
    <property type="match status" value="1"/>
</dbReference>
<evidence type="ECO:0000259" key="3">
    <source>
        <dbReference type="PROSITE" id="PS50800"/>
    </source>
</evidence>
<feature type="region of interest" description="Disordered" evidence="2">
    <location>
        <begin position="86"/>
        <end position="240"/>
    </location>
</feature>
<dbReference type="Gene3D" id="1.10.720.30">
    <property type="entry name" value="SAP domain"/>
    <property type="match status" value="1"/>
</dbReference>
<dbReference type="PANTHER" id="PTHR47447:SF25">
    <property type="entry name" value="SAP DOMAIN-CONTAINING PROTEIN"/>
    <property type="match status" value="1"/>
</dbReference>
<feature type="compositionally biased region" description="Acidic residues" evidence="2">
    <location>
        <begin position="210"/>
        <end position="228"/>
    </location>
</feature>